<dbReference type="PANTHER" id="PTHR43289:SF6">
    <property type="entry name" value="SERINE_THREONINE-PROTEIN KINASE NEKL-3"/>
    <property type="match status" value="1"/>
</dbReference>
<feature type="compositionally biased region" description="Low complexity" evidence="6">
    <location>
        <begin position="299"/>
        <end position="309"/>
    </location>
</feature>
<evidence type="ECO:0000256" key="6">
    <source>
        <dbReference type="SAM" id="MobiDB-lite"/>
    </source>
</evidence>
<dbReference type="FunFam" id="1.10.510.10:FF:000021">
    <property type="entry name" value="Serine/threonine protein kinase"/>
    <property type="match status" value="1"/>
</dbReference>
<keyword evidence="5" id="KW-0067">ATP-binding</keyword>
<dbReference type="InterPro" id="IPR000719">
    <property type="entry name" value="Prot_kinase_dom"/>
</dbReference>
<name>A0A6J6ERR7_9ZZZZ</name>
<dbReference type="SUPFAM" id="SSF56112">
    <property type="entry name" value="Protein kinase-like (PK-like)"/>
    <property type="match status" value="1"/>
</dbReference>
<evidence type="ECO:0000256" key="2">
    <source>
        <dbReference type="ARBA" id="ARBA00022679"/>
    </source>
</evidence>
<keyword evidence="4" id="KW-0418">Kinase</keyword>
<dbReference type="Pfam" id="PF00069">
    <property type="entry name" value="Pkinase"/>
    <property type="match status" value="1"/>
</dbReference>
<evidence type="ECO:0000256" key="3">
    <source>
        <dbReference type="ARBA" id="ARBA00022741"/>
    </source>
</evidence>
<keyword evidence="1" id="KW-0723">Serine/threonine-protein kinase</keyword>
<accession>A0A6J6ERR7</accession>
<protein>
    <submittedName>
        <fullName evidence="8">Unannotated protein</fullName>
    </submittedName>
</protein>
<reference evidence="8" key="1">
    <citation type="submission" date="2020-05" db="EMBL/GenBank/DDBJ databases">
        <authorList>
            <person name="Chiriac C."/>
            <person name="Salcher M."/>
            <person name="Ghai R."/>
            <person name="Kavagutti S V."/>
        </authorList>
    </citation>
    <scope>NUCLEOTIDE SEQUENCE</scope>
</reference>
<feature type="domain" description="Protein kinase" evidence="7">
    <location>
        <begin position="1"/>
        <end position="248"/>
    </location>
</feature>
<dbReference type="Gene3D" id="3.30.200.20">
    <property type="entry name" value="Phosphorylase Kinase, domain 1"/>
    <property type="match status" value="1"/>
</dbReference>
<dbReference type="PROSITE" id="PS50011">
    <property type="entry name" value="PROTEIN_KINASE_DOM"/>
    <property type="match status" value="1"/>
</dbReference>
<dbReference type="InterPro" id="IPR008271">
    <property type="entry name" value="Ser/Thr_kinase_AS"/>
</dbReference>
<evidence type="ECO:0000256" key="4">
    <source>
        <dbReference type="ARBA" id="ARBA00022777"/>
    </source>
</evidence>
<dbReference type="GO" id="GO:0004674">
    <property type="term" value="F:protein serine/threonine kinase activity"/>
    <property type="evidence" value="ECO:0007669"/>
    <property type="project" value="UniProtKB-KW"/>
</dbReference>
<evidence type="ECO:0000259" key="7">
    <source>
        <dbReference type="PROSITE" id="PS50011"/>
    </source>
</evidence>
<dbReference type="CDD" id="cd14014">
    <property type="entry name" value="STKc_PknB_like"/>
    <property type="match status" value="1"/>
</dbReference>
<dbReference type="PROSITE" id="PS00108">
    <property type="entry name" value="PROTEIN_KINASE_ST"/>
    <property type="match status" value="1"/>
</dbReference>
<dbReference type="PANTHER" id="PTHR43289">
    <property type="entry name" value="MITOGEN-ACTIVATED PROTEIN KINASE KINASE KINASE 20-RELATED"/>
    <property type="match status" value="1"/>
</dbReference>
<dbReference type="InterPro" id="IPR011009">
    <property type="entry name" value="Kinase-like_dom_sf"/>
</dbReference>
<feature type="region of interest" description="Disordered" evidence="6">
    <location>
        <begin position="252"/>
        <end position="309"/>
    </location>
</feature>
<evidence type="ECO:0000313" key="8">
    <source>
        <dbReference type="EMBL" id="CAB4578119.1"/>
    </source>
</evidence>
<dbReference type="EMBL" id="CAEZTS010000058">
    <property type="protein sequence ID" value="CAB4578119.1"/>
    <property type="molecule type" value="Genomic_DNA"/>
</dbReference>
<dbReference type="AlphaFoldDB" id="A0A6J6ERR7"/>
<dbReference type="Gene3D" id="1.10.510.10">
    <property type="entry name" value="Transferase(Phosphotransferase) domain 1"/>
    <property type="match status" value="1"/>
</dbReference>
<organism evidence="8">
    <name type="scientific">freshwater metagenome</name>
    <dbReference type="NCBI Taxonomy" id="449393"/>
    <lineage>
        <taxon>unclassified sequences</taxon>
        <taxon>metagenomes</taxon>
        <taxon>ecological metagenomes</taxon>
    </lineage>
</organism>
<evidence type="ECO:0000256" key="5">
    <source>
        <dbReference type="ARBA" id="ARBA00022840"/>
    </source>
</evidence>
<evidence type="ECO:0000256" key="1">
    <source>
        <dbReference type="ARBA" id="ARBA00022527"/>
    </source>
</evidence>
<keyword evidence="3" id="KW-0547">Nucleotide-binding</keyword>
<dbReference type="GO" id="GO:0005524">
    <property type="term" value="F:ATP binding"/>
    <property type="evidence" value="ECO:0007669"/>
    <property type="project" value="UniProtKB-KW"/>
</dbReference>
<sequence length="511" mass="54011">MADVWKATDLSLNRTVAVKLLKPHLATEGTVAERFRREALVAAGLNDPHVVTVHDAVEDNGRQAVIMEFVDGKSLRETLDKKGTLSLKLTVHIGVAVCAALDAAHRSGIIHRDVKPGNILLTENGRVMLTDFGIAKALSGDQDLTNENIMMGTAKYLSPEQVLGDELGPAADVYSLGLVLYECLAGKVPFMGASDTETALARLKKDPTPLHTLKPDLDPAVLKVIHRMLAREPEKRFATGAEASRALRAAGGVATGNTPSGVPRSKDPTPPPNKVIRTKTGNTPSTGTPRDRTPPRPATSPKASPAASVKAPFPVKPAWLIGAVVGLLAIGVGVASLTGDDSPASTVAPPDPGVTTTIYNGPVQITGVRSFDPESDDKTENDDQVTNVTDGDPETSWSTVCYKSSTFGSKSGVGLVLQMNAQALAQLQVDMNVPTWQVRVYASNVAGERLDEWGSPIWDGNQDQGSTITATFSSPAQYALVFITEAGRSGFCSDANPYRGSIAEIRVQSAP</sequence>
<proteinExistence type="predicted"/>
<gene>
    <name evidence="8" type="ORF">UFOPK1722_00814</name>
</gene>
<feature type="compositionally biased region" description="Acidic residues" evidence="6">
    <location>
        <begin position="373"/>
        <end position="383"/>
    </location>
</feature>
<keyword evidence="2" id="KW-0808">Transferase</keyword>
<dbReference type="SMART" id="SM00220">
    <property type="entry name" value="S_TKc"/>
    <property type="match status" value="1"/>
</dbReference>
<feature type="region of interest" description="Disordered" evidence="6">
    <location>
        <begin position="367"/>
        <end position="392"/>
    </location>
</feature>